<organism evidence="1 2">
    <name type="scientific">Hypoxylon rubiginosum</name>
    <dbReference type="NCBI Taxonomy" id="110542"/>
    <lineage>
        <taxon>Eukaryota</taxon>
        <taxon>Fungi</taxon>
        <taxon>Dikarya</taxon>
        <taxon>Ascomycota</taxon>
        <taxon>Pezizomycotina</taxon>
        <taxon>Sordariomycetes</taxon>
        <taxon>Xylariomycetidae</taxon>
        <taxon>Xylariales</taxon>
        <taxon>Hypoxylaceae</taxon>
        <taxon>Hypoxylon</taxon>
    </lineage>
</organism>
<evidence type="ECO:0000313" key="2">
    <source>
        <dbReference type="Proteomes" id="UP001497700"/>
    </source>
</evidence>
<sequence>MLQAISNNHDAHHERRRKNSLASLTSSLRDNKTHLLLAASGSVATIKLPLIIEKLAADFRRLHPDTTNPEDVLSIRVVLTPSASRFLAGQSREQPPVSSLLAMDCVDGVYADADEWKEPWKRGDAILHIELRRWAHLLVIAPLSANTMAKITNGMADGLLTSVVRAWDAWGDLDGDVAAVVAGGARHRLVDGSERVRRKKRVLVAPAMNTAMWRHPVTARQLAVLEGEWGVYGGGKKRGAVGGDAVTAEEFGQREDGHGGKQLEEKKEEEEEEGDGWFEVLRPKSKALACGDVGDGAMMEWTQIVAVIEERLGFNE</sequence>
<evidence type="ECO:0000313" key="1">
    <source>
        <dbReference type="EMBL" id="KAI4862023.1"/>
    </source>
</evidence>
<dbReference type="EMBL" id="MU393536">
    <property type="protein sequence ID" value="KAI4862023.1"/>
    <property type="molecule type" value="Genomic_DNA"/>
</dbReference>
<name>A0ACB9YS70_9PEZI</name>
<protein>
    <submittedName>
        <fullName evidence="1">Flavoprotein</fullName>
    </submittedName>
</protein>
<gene>
    <name evidence="1" type="ORF">F4820DRAFT_431821</name>
</gene>
<dbReference type="Proteomes" id="UP001497700">
    <property type="component" value="Unassembled WGS sequence"/>
</dbReference>
<proteinExistence type="predicted"/>
<accession>A0ACB9YS70</accession>
<comment type="caution">
    <text evidence="1">The sequence shown here is derived from an EMBL/GenBank/DDBJ whole genome shotgun (WGS) entry which is preliminary data.</text>
</comment>
<reference evidence="1 2" key="1">
    <citation type="journal article" date="2022" name="New Phytol.">
        <title>Ecological generalism drives hyperdiversity of secondary metabolite gene clusters in xylarialean endophytes.</title>
        <authorList>
            <person name="Franco M.E.E."/>
            <person name="Wisecaver J.H."/>
            <person name="Arnold A.E."/>
            <person name="Ju Y.M."/>
            <person name="Slot J.C."/>
            <person name="Ahrendt S."/>
            <person name="Moore L.P."/>
            <person name="Eastman K.E."/>
            <person name="Scott K."/>
            <person name="Konkel Z."/>
            <person name="Mondo S.J."/>
            <person name="Kuo A."/>
            <person name="Hayes R.D."/>
            <person name="Haridas S."/>
            <person name="Andreopoulos B."/>
            <person name="Riley R."/>
            <person name="LaButti K."/>
            <person name="Pangilinan J."/>
            <person name="Lipzen A."/>
            <person name="Amirebrahimi M."/>
            <person name="Yan J."/>
            <person name="Adam C."/>
            <person name="Keymanesh K."/>
            <person name="Ng V."/>
            <person name="Louie K."/>
            <person name="Northen T."/>
            <person name="Drula E."/>
            <person name="Henrissat B."/>
            <person name="Hsieh H.M."/>
            <person name="Youens-Clark K."/>
            <person name="Lutzoni F."/>
            <person name="Miadlikowska J."/>
            <person name="Eastwood D.C."/>
            <person name="Hamelin R.C."/>
            <person name="Grigoriev I.V."/>
            <person name="U'Ren J.M."/>
        </authorList>
    </citation>
    <scope>NUCLEOTIDE SEQUENCE [LARGE SCALE GENOMIC DNA]</scope>
    <source>
        <strain evidence="1 2">CBS 119005</strain>
    </source>
</reference>
<keyword evidence="2" id="KW-1185">Reference proteome</keyword>